<dbReference type="PANTHER" id="PTHR12049:SF7">
    <property type="entry name" value="PROTEIN ARGININE METHYLTRANSFERASE NDUFAF7, MITOCHONDRIAL"/>
    <property type="match status" value="1"/>
</dbReference>
<dbReference type="Gene3D" id="3.40.50.12710">
    <property type="match status" value="1"/>
</dbReference>
<dbReference type="EMBL" id="JAHHHD010000017">
    <property type="protein sequence ID" value="MBW4660018.1"/>
    <property type="molecule type" value="Genomic_DNA"/>
</dbReference>
<dbReference type="Proteomes" id="UP000757435">
    <property type="component" value="Unassembled WGS sequence"/>
</dbReference>
<dbReference type="GO" id="GO:0032259">
    <property type="term" value="P:methylation"/>
    <property type="evidence" value="ECO:0007669"/>
    <property type="project" value="UniProtKB-KW"/>
</dbReference>
<gene>
    <name evidence="3" type="ORF">KME15_15190</name>
</gene>
<keyword evidence="2" id="KW-0808">Transferase</keyword>
<name>A0A951QEN8_9CYAN</name>
<dbReference type="InterPro" id="IPR003788">
    <property type="entry name" value="NDUFAF7"/>
</dbReference>
<evidence type="ECO:0000313" key="4">
    <source>
        <dbReference type="Proteomes" id="UP000757435"/>
    </source>
</evidence>
<evidence type="ECO:0000313" key="3">
    <source>
        <dbReference type="EMBL" id="MBW4660018.1"/>
    </source>
</evidence>
<reference evidence="3" key="1">
    <citation type="submission" date="2021-05" db="EMBL/GenBank/DDBJ databases">
        <authorList>
            <person name="Pietrasiak N."/>
            <person name="Ward R."/>
            <person name="Stajich J.E."/>
            <person name="Kurbessoian T."/>
        </authorList>
    </citation>
    <scope>NUCLEOTIDE SEQUENCE</scope>
    <source>
        <strain evidence="3">UHER 2000/2452</strain>
    </source>
</reference>
<dbReference type="AlphaFoldDB" id="A0A951QEN8"/>
<accession>A0A951QEN8</accession>
<dbReference type="GO" id="GO:0035243">
    <property type="term" value="F:protein-arginine omega-N symmetric methyltransferase activity"/>
    <property type="evidence" value="ECO:0007669"/>
    <property type="project" value="TreeGrafter"/>
</dbReference>
<evidence type="ECO:0000256" key="1">
    <source>
        <dbReference type="ARBA" id="ARBA00022603"/>
    </source>
</evidence>
<dbReference type="Pfam" id="PF02636">
    <property type="entry name" value="Methyltransf_28"/>
    <property type="match status" value="1"/>
</dbReference>
<organism evidence="3 4">
    <name type="scientific">Drouetiella hepatica Uher 2000/2452</name>
    <dbReference type="NCBI Taxonomy" id="904376"/>
    <lineage>
        <taxon>Bacteria</taxon>
        <taxon>Bacillati</taxon>
        <taxon>Cyanobacteriota</taxon>
        <taxon>Cyanophyceae</taxon>
        <taxon>Oculatellales</taxon>
        <taxon>Oculatellaceae</taxon>
        <taxon>Drouetiella</taxon>
    </lineage>
</organism>
<evidence type="ECO:0000256" key="2">
    <source>
        <dbReference type="ARBA" id="ARBA00022679"/>
    </source>
</evidence>
<sequence length="409" mass="45683">MTASPLKLADSHPALCEAIAQQIAQSPQQRITFAEFMDLALYHPDYGYYVAHSQDMQKGLQGGIQSDFFTSPHLGADLGELLAEQFAQMWELLDRPHPFTLVEMGAGQGLIVQDILRYLHRQHFECFEALEYIVIEKSPAMVAVQQQRLQKLTNSWGHLSWKTWDEIPTNSIVGCCFSNELVDAFPVHRVAIANGILQEIYVAIGEPFAEVIAELSTPKLTEYFDLVELKFPAETYPDNYQSEVNLAALDWIATVGDRLKTGYLLTIDYGYSAQRYYSPTRSQGTLQCYYQHAHHSDPYQAIGRQDITAHVDFTALEKQGDRCGLQTVGFTQQGLFLMALGLGDRIAGLSETGERSEGISLQDILRRRESLHALINPMGLGNFGVLVQSKGLDEALSQPLTGLTTPTLY</sequence>
<dbReference type="PANTHER" id="PTHR12049">
    <property type="entry name" value="PROTEIN ARGININE METHYLTRANSFERASE NDUFAF7, MITOCHONDRIAL"/>
    <property type="match status" value="1"/>
</dbReference>
<reference evidence="3" key="2">
    <citation type="journal article" date="2022" name="Microbiol. Resour. Announc.">
        <title>Metagenome Sequencing to Explore Phylogenomics of Terrestrial Cyanobacteria.</title>
        <authorList>
            <person name="Ward R.D."/>
            <person name="Stajich J.E."/>
            <person name="Johansen J.R."/>
            <person name="Huntemann M."/>
            <person name="Clum A."/>
            <person name="Foster B."/>
            <person name="Foster B."/>
            <person name="Roux S."/>
            <person name="Palaniappan K."/>
            <person name="Varghese N."/>
            <person name="Mukherjee S."/>
            <person name="Reddy T.B.K."/>
            <person name="Daum C."/>
            <person name="Copeland A."/>
            <person name="Chen I.A."/>
            <person name="Ivanova N.N."/>
            <person name="Kyrpides N.C."/>
            <person name="Shapiro N."/>
            <person name="Eloe-Fadrosh E.A."/>
            <person name="Pietrasiak N."/>
        </authorList>
    </citation>
    <scope>NUCLEOTIDE SEQUENCE</scope>
    <source>
        <strain evidence="3">UHER 2000/2452</strain>
    </source>
</reference>
<comment type="caution">
    <text evidence="3">The sequence shown here is derived from an EMBL/GenBank/DDBJ whole genome shotgun (WGS) entry which is preliminary data.</text>
</comment>
<protein>
    <submittedName>
        <fullName evidence="3">Class I SAM-dependent methyltransferase</fullName>
    </submittedName>
</protein>
<dbReference type="InterPro" id="IPR029063">
    <property type="entry name" value="SAM-dependent_MTases_sf"/>
</dbReference>
<proteinExistence type="predicted"/>
<dbReference type="SUPFAM" id="SSF53335">
    <property type="entry name" value="S-adenosyl-L-methionine-dependent methyltransferases"/>
    <property type="match status" value="1"/>
</dbReference>
<dbReference type="InterPro" id="IPR038375">
    <property type="entry name" value="NDUFAF7_sf"/>
</dbReference>
<keyword evidence="1 3" id="KW-0489">Methyltransferase</keyword>